<dbReference type="PROSITE" id="PS51935">
    <property type="entry name" value="NLPC_P60"/>
    <property type="match status" value="1"/>
</dbReference>
<name>A0AAJ2BYC6_ACIDE</name>
<dbReference type="AlphaFoldDB" id="A0AAJ2BYC6"/>
<evidence type="ECO:0000313" key="8">
    <source>
        <dbReference type="Proteomes" id="UP001249076"/>
    </source>
</evidence>
<evidence type="ECO:0000256" key="4">
    <source>
        <dbReference type="ARBA" id="ARBA00022807"/>
    </source>
</evidence>
<accession>A0AAJ2BYC6</accession>
<reference evidence="6 8" key="1">
    <citation type="submission" date="2023-07" db="EMBL/GenBank/DDBJ databases">
        <title>Sorghum-associated microbial communities from plants grown in Nebraska, USA.</title>
        <authorList>
            <person name="Schachtman D."/>
        </authorList>
    </citation>
    <scope>NUCLEOTIDE SEQUENCE</scope>
    <source>
        <strain evidence="7 8">BE105</strain>
        <strain evidence="6">BE69</strain>
    </source>
</reference>
<proteinExistence type="inferred from homology"/>
<evidence type="ECO:0000313" key="6">
    <source>
        <dbReference type="EMBL" id="MDR6768395.1"/>
    </source>
</evidence>
<evidence type="ECO:0000313" key="7">
    <source>
        <dbReference type="EMBL" id="MDR6837575.1"/>
    </source>
</evidence>
<evidence type="ECO:0000256" key="2">
    <source>
        <dbReference type="ARBA" id="ARBA00022670"/>
    </source>
</evidence>
<keyword evidence="8" id="KW-1185">Reference proteome</keyword>
<organism evidence="6 9">
    <name type="scientific">Acidovorax delafieldii</name>
    <name type="common">Pseudomonas delafieldii</name>
    <dbReference type="NCBI Taxonomy" id="47920"/>
    <lineage>
        <taxon>Bacteria</taxon>
        <taxon>Pseudomonadati</taxon>
        <taxon>Pseudomonadota</taxon>
        <taxon>Betaproteobacteria</taxon>
        <taxon>Burkholderiales</taxon>
        <taxon>Comamonadaceae</taxon>
        <taxon>Acidovorax</taxon>
    </lineage>
</organism>
<protein>
    <submittedName>
        <fullName evidence="6">Cell wall-associated NlpC family hydrolase</fullName>
    </submittedName>
</protein>
<dbReference type="Proteomes" id="UP001249076">
    <property type="component" value="Unassembled WGS sequence"/>
</dbReference>
<dbReference type="Proteomes" id="UP001253458">
    <property type="component" value="Unassembled WGS sequence"/>
</dbReference>
<gene>
    <name evidence="6" type="ORF">J2W88_003697</name>
    <name evidence="7" type="ORF">J2W93_002413</name>
</gene>
<keyword evidence="2" id="KW-0645">Protease</keyword>
<comment type="caution">
    <text evidence="6">The sequence shown here is derived from an EMBL/GenBank/DDBJ whole genome shotgun (WGS) entry which is preliminary data.</text>
</comment>
<dbReference type="EMBL" id="JAVDTL010000005">
    <property type="protein sequence ID" value="MDR6768395.1"/>
    <property type="molecule type" value="Genomic_DNA"/>
</dbReference>
<dbReference type="GO" id="GO:0006508">
    <property type="term" value="P:proteolysis"/>
    <property type="evidence" value="ECO:0007669"/>
    <property type="project" value="UniProtKB-KW"/>
</dbReference>
<feature type="domain" description="NlpC/P60" evidence="5">
    <location>
        <begin position="11"/>
        <end position="159"/>
    </location>
</feature>
<keyword evidence="3 6" id="KW-0378">Hydrolase</keyword>
<dbReference type="InterPro" id="IPR038765">
    <property type="entry name" value="Papain-like_cys_pep_sf"/>
</dbReference>
<evidence type="ECO:0000259" key="5">
    <source>
        <dbReference type="PROSITE" id="PS51935"/>
    </source>
</evidence>
<dbReference type="InterPro" id="IPR000064">
    <property type="entry name" value="NLP_P60_dom"/>
</dbReference>
<sequence>MTQTTRRDITANEAQTIIKEAATWKGTAYALRGAASVKGVAGDCSGTTFLIYRAAGFPYDYQPSGTFPLYAQRSGLFRLLTAEESAQAGDVLSWPNHMAIYAGSALQKEDATTQRTNASGRSWTQQNDIYTATHPNGAAYMPASLRYWRPDPPKIYRYQTSAP</sequence>
<dbReference type="EMBL" id="JAVDTS010000003">
    <property type="protein sequence ID" value="MDR6837575.1"/>
    <property type="molecule type" value="Genomic_DNA"/>
</dbReference>
<dbReference type="RefSeq" id="WP_209818355.1">
    <property type="nucleotide sequence ID" value="NZ_JAVDTL010000005.1"/>
</dbReference>
<keyword evidence="4" id="KW-0788">Thiol protease</keyword>
<evidence type="ECO:0000256" key="1">
    <source>
        <dbReference type="ARBA" id="ARBA00007074"/>
    </source>
</evidence>
<dbReference type="Gene3D" id="3.90.1720.10">
    <property type="entry name" value="endopeptidase domain like (from Nostoc punctiforme)"/>
    <property type="match status" value="1"/>
</dbReference>
<evidence type="ECO:0000313" key="9">
    <source>
        <dbReference type="Proteomes" id="UP001253458"/>
    </source>
</evidence>
<dbReference type="GO" id="GO:0008234">
    <property type="term" value="F:cysteine-type peptidase activity"/>
    <property type="evidence" value="ECO:0007669"/>
    <property type="project" value="UniProtKB-KW"/>
</dbReference>
<dbReference type="SUPFAM" id="SSF54001">
    <property type="entry name" value="Cysteine proteinases"/>
    <property type="match status" value="1"/>
</dbReference>
<evidence type="ECO:0000256" key="3">
    <source>
        <dbReference type="ARBA" id="ARBA00022801"/>
    </source>
</evidence>
<comment type="similarity">
    <text evidence="1">Belongs to the peptidase C40 family.</text>
</comment>